<gene>
    <name evidence="1" type="ORF">B0H17DRAFT_1333481</name>
</gene>
<keyword evidence="2" id="KW-1185">Reference proteome</keyword>
<comment type="caution">
    <text evidence="1">The sequence shown here is derived from an EMBL/GenBank/DDBJ whole genome shotgun (WGS) entry which is preliminary data.</text>
</comment>
<dbReference type="AlphaFoldDB" id="A0AAD7D6U4"/>
<organism evidence="1 2">
    <name type="scientific">Mycena rosella</name>
    <name type="common">Pink bonnet</name>
    <name type="synonym">Agaricus rosellus</name>
    <dbReference type="NCBI Taxonomy" id="1033263"/>
    <lineage>
        <taxon>Eukaryota</taxon>
        <taxon>Fungi</taxon>
        <taxon>Dikarya</taxon>
        <taxon>Basidiomycota</taxon>
        <taxon>Agaricomycotina</taxon>
        <taxon>Agaricomycetes</taxon>
        <taxon>Agaricomycetidae</taxon>
        <taxon>Agaricales</taxon>
        <taxon>Marasmiineae</taxon>
        <taxon>Mycenaceae</taxon>
        <taxon>Mycena</taxon>
    </lineage>
</organism>
<reference evidence="1" key="1">
    <citation type="submission" date="2023-03" db="EMBL/GenBank/DDBJ databases">
        <title>Massive genome expansion in bonnet fungi (Mycena s.s.) driven by repeated elements and novel gene families across ecological guilds.</title>
        <authorList>
            <consortium name="Lawrence Berkeley National Laboratory"/>
            <person name="Harder C.B."/>
            <person name="Miyauchi S."/>
            <person name="Viragh M."/>
            <person name="Kuo A."/>
            <person name="Thoen E."/>
            <person name="Andreopoulos B."/>
            <person name="Lu D."/>
            <person name="Skrede I."/>
            <person name="Drula E."/>
            <person name="Henrissat B."/>
            <person name="Morin E."/>
            <person name="Kohler A."/>
            <person name="Barry K."/>
            <person name="LaButti K."/>
            <person name="Morin E."/>
            <person name="Salamov A."/>
            <person name="Lipzen A."/>
            <person name="Mereny Z."/>
            <person name="Hegedus B."/>
            <person name="Baldrian P."/>
            <person name="Stursova M."/>
            <person name="Weitz H."/>
            <person name="Taylor A."/>
            <person name="Grigoriev I.V."/>
            <person name="Nagy L.G."/>
            <person name="Martin F."/>
            <person name="Kauserud H."/>
        </authorList>
    </citation>
    <scope>NUCLEOTIDE SEQUENCE</scope>
    <source>
        <strain evidence="1">CBHHK067</strain>
    </source>
</reference>
<dbReference type="EMBL" id="JARKIE010000113">
    <property type="protein sequence ID" value="KAJ7682840.1"/>
    <property type="molecule type" value="Genomic_DNA"/>
</dbReference>
<evidence type="ECO:0000313" key="1">
    <source>
        <dbReference type="EMBL" id="KAJ7682840.1"/>
    </source>
</evidence>
<sequence length="220" mass="24848">MHEVLADCPSTRTPAVWSRMRLAAANPRPARLKATMGVKTPQSSLYPLPTVAARFRGSARTTCCAHRAARAPRPTSVSRRLGAHVDAQVVVAPEHQLPARPEQRLVAQLVRRAERQVVTVVRPAAAVELLLDVRLQWPARRRCEVRREVHHVLLRRHRRQVQVLQTVPPPVQRPTQAPIRTARDVRAFRRLRESVSALPALRIAQLRANFTQVLFTRALP</sequence>
<name>A0AAD7D6U4_MYCRO</name>
<evidence type="ECO:0000313" key="2">
    <source>
        <dbReference type="Proteomes" id="UP001221757"/>
    </source>
</evidence>
<proteinExistence type="predicted"/>
<dbReference type="Proteomes" id="UP001221757">
    <property type="component" value="Unassembled WGS sequence"/>
</dbReference>
<accession>A0AAD7D6U4</accession>
<protein>
    <submittedName>
        <fullName evidence="1">Uncharacterized protein</fullName>
    </submittedName>
</protein>